<dbReference type="AlphaFoldDB" id="A0AAD5DN14"/>
<dbReference type="SUPFAM" id="SSF52540">
    <property type="entry name" value="P-loop containing nucleoside triphosphate hydrolases"/>
    <property type="match status" value="1"/>
</dbReference>
<dbReference type="Proteomes" id="UP001205105">
    <property type="component" value="Unassembled WGS sequence"/>
</dbReference>
<dbReference type="Pfam" id="PF03969">
    <property type="entry name" value="AFG1_ATPase"/>
    <property type="match status" value="2"/>
</dbReference>
<dbReference type="InterPro" id="IPR036045">
    <property type="entry name" value="Sec1-like_sf"/>
</dbReference>
<dbReference type="SUPFAM" id="SSF56815">
    <property type="entry name" value="Sec1/munc18-like (SM) proteins"/>
    <property type="match status" value="1"/>
</dbReference>
<sequence>MLSLLLHDERQELTITRIQRIYDELKERLGGERSLRKGRGLTLVDAAPEPKGGGWFSGLFGGGSSREESTAAAAAPAVQGLYMYGGVGVGKTMLMDLLVKEAPPYFQLERTHFHDFMIEVHQRLRHFASRPDPLAHVADEIVDQTRVLCLDEFFVTDVADAMILHRLFGRLWDRGLVLVATSNRHPDALYEGGLQRNLFMPFIHRLKDQCVVHDMESKTDYRKLAHHHRGLYFVTPSREEQLYERFLELTNNQPVSGGQQYLNVALSRSLLHSLPGTTLLQVGKQYVDVAMGRQLELPRAGGCIALFTFDELCNRPLGAADYIALANAKHTLALSGVPIFNASNRQAAYRFVTLVDVLYEHRVRFLCSAEAMPFELFENIQTNQEAREARGATGAAHSYADSGGASEVVDDNLGFAKDRTISRLTEMQVLEAPFAAPLGLIADALTLKEHGVEVFCLLEPQPSVVDALLEKGVRQVVYLAHGRLDSCQAVAQHVKMCQSGGARAGHAFDFSLLLMPRRSAVAEQLLEEQGILGDVAIRDLPLDWVPLDEDLLSLELPGAFKELTVDRDRSSLFYVARALHGLQQQWGTIPHVKGKGDAAAAVQRIMSRMRAEQGRDAPAAGTDGIDTLILLDRTVDMATPMCTQIAGLNSSDAVFRETRDRFYVGARRWLNETLRTIQQFRDQGMHSADINQLRGFVAELKEKFVRLPLHSGLVEQLAAAIQAPGFVARQQIEAGLLDEADEMAAIEDLIYQGEGALPVLRLLLLYCAVHGGIPKRHFDNLRRDILNTYGHQHLLTLTSLAKAGLLQRREGRRSAFPAAKQQLRLLLQEGEAIDESDPKDIHYAFAGYAPLSVRLVQQALSAQGWAGIESLLQQLPGAQFELVQGTDDQGLPTERRQGASKAAAESAAALAAGQRRKVLVVFIGGVTYAEVSALRFLSQKGLCNCDFVVASTAVCTGSSLLASLVAEGPQQLAAEA</sequence>
<keyword evidence="6" id="KW-1185">Reference proteome</keyword>
<keyword evidence="4" id="KW-0067">ATP-binding</keyword>
<dbReference type="Gene3D" id="3.40.50.1910">
    <property type="match status" value="2"/>
</dbReference>
<comment type="similarity">
    <text evidence="1">Belongs to the STXBP/unc-18/SEC1 family.</text>
</comment>
<evidence type="ECO:0000256" key="4">
    <source>
        <dbReference type="ARBA" id="ARBA00022840"/>
    </source>
</evidence>
<dbReference type="InterPro" id="IPR027417">
    <property type="entry name" value="P-loop_NTPase"/>
</dbReference>
<dbReference type="Gene3D" id="3.40.50.300">
    <property type="entry name" value="P-loop containing nucleotide triphosphate hydrolases"/>
    <property type="match status" value="1"/>
</dbReference>
<evidence type="ECO:0000256" key="2">
    <source>
        <dbReference type="ARBA" id="ARBA00010322"/>
    </source>
</evidence>
<dbReference type="GO" id="GO:0016192">
    <property type="term" value="P:vesicle-mediated transport"/>
    <property type="evidence" value="ECO:0007669"/>
    <property type="project" value="InterPro"/>
</dbReference>
<evidence type="ECO:0000256" key="1">
    <source>
        <dbReference type="ARBA" id="ARBA00009884"/>
    </source>
</evidence>
<comment type="caution">
    <text evidence="5">The sequence shown here is derived from an EMBL/GenBank/DDBJ whole genome shotgun (WGS) entry which is preliminary data.</text>
</comment>
<dbReference type="InterPro" id="IPR005654">
    <property type="entry name" value="ATPase_AFG1-like"/>
</dbReference>
<dbReference type="InterPro" id="IPR001619">
    <property type="entry name" value="Sec1-like"/>
</dbReference>
<dbReference type="InterPro" id="IPR043154">
    <property type="entry name" value="Sec-1-like_dom1"/>
</dbReference>
<dbReference type="GO" id="GO:0016887">
    <property type="term" value="F:ATP hydrolysis activity"/>
    <property type="evidence" value="ECO:0007669"/>
    <property type="project" value="InterPro"/>
</dbReference>
<name>A0AAD5DN14_9CHLO</name>
<dbReference type="InterPro" id="IPR027482">
    <property type="entry name" value="Sec1-like_dom2"/>
</dbReference>
<reference evidence="5" key="1">
    <citation type="submission" date="2020-11" db="EMBL/GenBank/DDBJ databases">
        <title>Chlorella ohadii genome sequencing and assembly.</title>
        <authorList>
            <person name="Murik O."/>
            <person name="Treves H."/>
            <person name="Kedem I."/>
            <person name="Shotland Y."/>
            <person name="Kaplan A."/>
        </authorList>
    </citation>
    <scope>NUCLEOTIDE SEQUENCE</scope>
    <source>
        <strain evidence="5">1</strain>
    </source>
</reference>
<dbReference type="PANTHER" id="PTHR12169">
    <property type="entry name" value="ATPASE N2B"/>
    <property type="match status" value="1"/>
</dbReference>
<accession>A0AAD5DN14</accession>
<keyword evidence="3" id="KW-0547">Nucleotide-binding</keyword>
<comment type="similarity">
    <text evidence="2">Belongs to the AFG1 ATPase family.</text>
</comment>
<dbReference type="EMBL" id="JADXDR010000072">
    <property type="protein sequence ID" value="KAI7840820.1"/>
    <property type="molecule type" value="Genomic_DNA"/>
</dbReference>
<dbReference type="Pfam" id="PF00995">
    <property type="entry name" value="Sec1"/>
    <property type="match status" value="1"/>
</dbReference>
<gene>
    <name evidence="5" type="ORF">COHA_005466</name>
</gene>
<dbReference type="GO" id="GO:0005524">
    <property type="term" value="F:ATP binding"/>
    <property type="evidence" value="ECO:0007669"/>
    <property type="project" value="UniProtKB-KW"/>
</dbReference>
<evidence type="ECO:0000313" key="5">
    <source>
        <dbReference type="EMBL" id="KAI7840820.1"/>
    </source>
</evidence>
<dbReference type="GO" id="GO:0005739">
    <property type="term" value="C:mitochondrion"/>
    <property type="evidence" value="ECO:0007669"/>
    <property type="project" value="TreeGrafter"/>
</dbReference>
<evidence type="ECO:0000313" key="6">
    <source>
        <dbReference type="Proteomes" id="UP001205105"/>
    </source>
</evidence>
<dbReference type="PANTHER" id="PTHR12169:SF29">
    <property type="entry name" value="AFG1-LIKE ATPASE FAMILY PROTEIN"/>
    <property type="match status" value="1"/>
</dbReference>
<evidence type="ECO:0000256" key="3">
    <source>
        <dbReference type="ARBA" id="ARBA00022741"/>
    </source>
</evidence>
<dbReference type="Gene3D" id="3.40.50.2060">
    <property type="match status" value="1"/>
</dbReference>
<protein>
    <submittedName>
        <fullName evidence="5">Uncharacterized protein</fullName>
    </submittedName>
</protein>
<proteinExistence type="inferred from homology"/>
<organism evidence="5 6">
    <name type="scientific">Chlorella ohadii</name>
    <dbReference type="NCBI Taxonomy" id="2649997"/>
    <lineage>
        <taxon>Eukaryota</taxon>
        <taxon>Viridiplantae</taxon>
        <taxon>Chlorophyta</taxon>
        <taxon>core chlorophytes</taxon>
        <taxon>Trebouxiophyceae</taxon>
        <taxon>Chlorellales</taxon>
        <taxon>Chlorellaceae</taxon>
        <taxon>Chlorella clade</taxon>
        <taxon>Chlorella</taxon>
    </lineage>
</organism>
<dbReference type="NCBIfam" id="NF040713">
    <property type="entry name" value="ZapE"/>
    <property type="match status" value="1"/>
</dbReference>